<dbReference type="EMBL" id="CM023480">
    <property type="protein sequence ID" value="KAH7971259.1"/>
    <property type="molecule type" value="Genomic_DNA"/>
</dbReference>
<name>A0ACB8DL15_DERSI</name>
<protein>
    <submittedName>
        <fullName evidence="1">Uncharacterized protein</fullName>
    </submittedName>
</protein>
<evidence type="ECO:0000313" key="2">
    <source>
        <dbReference type="Proteomes" id="UP000821865"/>
    </source>
</evidence>
<accession>A0ACB8DL15</accession>
<keyword evidence="2" id="KW-1185">Reference proteome</keyword>
<organism evidence="1 2">
    <name type="scientific">Dermacentor silvarum</name>
    <name type="common">Tick</name>
    <dbReference type="NCBI Taxonomy" id="543639"/>
    <lineage>
        <taxon>Eukaryota</taxon>
        <taxon>Metazoa</taxon>
        <taxon>Ecdysozoa</taxon>
        <taxon>Arthropoda</taxon>
        <taxon>Chelicerata</taxon>
        <taxon>Arachnida</taxon>
        <taxon>Acari</taxon>
        <taxon>Parasitiformes</taxon>
        <taxon>Ixodida</taxon>
        <taxon>Ixodoidea</taxon>
        <taxon>Ixodidae</taxon>
        <taxon>Rhipicephalinae</taxon>
        <taxon>Dermacentor</taxon>
    </lineage>
</organism>
<sequence length="109" mass="11944">MESAEDPAPLPCSSSSDIVTVPSDIECVEDVGLSTPAVKVLRCNVSDAAAAEQWMQKYSAQTNTSWIVQNASKKCTRMVFHKTWACQHSEINKTAAKRNQVCQAKVDIK</sequence>
<dbReference type="Proteomes" id="UP000821865">
    <property type="component" value="Chromosome 11"/>
</dbReference>
<reference evidence="1" key="1">
    <citation type="submission" date="2020-05" db="EMBL/GenBank/DDBJ databases">
        <title>Large-scale comparative analyses of tick genomes elucidate their genetic diversity and vector capacities.</title>
        <authorList>
            <person name="Jia N."/>
            <person name="Wang J."/>
            <person name="Shi W."/>
            <person name="Du L."/>
            <person name="Sun Y."/>
            <person name="Zhan W."/>
            <person name="Jiang J."/>
            <person name="Wang Q."/>
            <person name="Zhang B."/>
            <person name="Ji P."/>
            <person name="Sakyi L.B."/>
            <person name="Cui X."/>
            <person name="Yuan T."/>
            <person name="Jiang B."/>
            <person name="Yang W."/>
            <person name="Lam T.T.-Y."/>
            <person name="Chang Q."/>
            <person name="Ding S."/>
            <person name="Wang X."/>
            <person name="Zhu J."/>
            <person name="Ruan X."/>
            <person name="Zhao L."/>
            <person name="Wei J."/>
            <person name="Que T."/>
            <person name="Du C."/>
            <person name="Cheng J."/>
            <person name="Dai P."/>
            <person name="Han X."/>
            <person name="Huang E."/>
            <person name="Gao Y."/>
            <person name="Liu J."/>
            <person name="Shao H."/>
            <person name="Ye R."/>
            <person name="Li L."/>
            <person name="Wei W."/>
            <person name="Wang X."/>
            <person name="Wang C."/>
            <person name="Yang T."/>
            <person name="Huo Q."/>
            <person name="Li W."/>
            <person name="Guo W."/>
            <person name="Chen H."/>
            <person name="Zhou L."/>
            <person name="Ni X."/>
            <person name="Tian J."/>
            <person name="Zhou Y."/>
            <person name="Sheng Y."/>
            <person name="Liu T."/>
            <person name="Pan Y."/>
            <person name="Xia L."/>
            <person name="Li J."/>
            <person name="Zhao F."/>
            <person name="Cao W."/>
        </authorList>
    </citation>
    <scope>NUCLEOTIDE SEQUENCE</scope>
    <source>
        <strain evidence="1">Dsil-2018</strain>
    </source>
</reference>
<gene>
    <name evidence="1" type="ORF">HPB49_020797</name>
</gene>
<comment type="caution">
    <text evidence="1">The sequence shown here is derived from an EMBL/GenBank/DDBJ whole genome shotgun (WGS) entry which is preliminary data.</text>
</comment>
<proteinExistence type="predicted"/>
<evidence type="ECO:0000313" key="1">
    <source>
        <dbReference type="EMBL" id="KAH7971259.1"/>
    </source>
</evidence>